<dbReference type="Gene3D" id="3.40.50.1820">
    <property type="entry name" value="alpha/beta hydrolase"/>
    <property type="match status" value="1"/>
</dbReference>
<proteinExistence type="predicted"/>
<dbReference type="STRING" id="1254432.SCE1572_31240"/>
<dbReference type="GO" id="GO:0031177">
    <property type="term" value="F:phosphopantetheine binding"/>
    <property type="evidence" value="ECO:0007669"/>
    <property type="project" value="InterPro"/>
</dbReference>
<dbReference type="FunFam" id="3.40.50.980:FF:000001">
    <property type="entry name" value="Non-ribosomal peptide synthetase"/>
    <property type="match status" value="1"/>
</dbReference>
<dbReference type="SUPFAM" id="SSF56801">
    <property type="entry name" value="Acetyl-CoA synthetase-like"/>
    <property type="match status" value="2"/>
</dbReference>
<feature type="domain" description="Carrier" evidence="4">
    <location>
        <begin position="569"/>
        <end position="644"/>
    </location>
</feature>
<dbReference type="PROSITE" id="PS50075">
    <property type="entry name" value="CARRIER"/>
    <property type="match status" value="1"/>
</dbReference>
<dbReference type="HOGENOM" id="CLU_000022_2_12_7"/>
<dbReference type="SUPFAM" id="SSF47336">
    <property type="entry name" value="ACP-like"/>
    <property type="match status" value="1"/>
</dbReference>
<dbReference type="GO" id="GO:0072330">
    <property type="term" value="P:monocarboxylic acid biosynthetic process"/>
    <property type="evidence" value="ECO:0007669"/>
    <property type="project" value="UniProtKB-ARBA"/>
</dbReference>
<feature type="region of interest" description="Disordered" evidence="3">
    <location>
        <begin position="641"/>
        <end position="679"/>
    </location>
</feature>
<feature type="compositionally biased region" description="Basic and acidic residues" evidence="3">
    <location>
        <begin position="641"/>
        <end position="669"/>
    </location>
</feature>
<gene>
    <name evidence="5" type="ORF">SCE1572_31240</name>
</gene>
<dbReference type="PANTHER" id="PTHR45527">
    <property type="entry name" value="NONRIBOSOMAL PEPTIDE SYNTHETASE"/>
    <property type="match status" value="1"/>
</dbReference>
<dbReference type="GO" id="GO:0044550">
    <property type="term" value="P:secondary metabolite biosynthetic process"/>
    <property type="evidence" value="ECO:0007669"/>
    <property type="project" value="UniProtKB-ARBA"/>
</dbReference>
<dbReference type="Gene3D" id="3.40.50.980">
    <property type="match status" value="2"/>
</dbReference>
<dbReference type="GO" id="GO:0005737">
    <property type="term" value="C:cytoplasm"/>
    <property type="evidence" value="ECO:0007669"/>
    <property type="project" value="TreeGrafter"/>
</dbReference>
<dbReference type="InterPro" id="IPR009081">
    <property type="entry name" value="PP-bd_ACP"/>
</dbReference>
<evidence type="ECO:0000256" key="1">
    <source>
        <dbReference type="ARBA" id="ARBA00022450"/>
    </source>
</evidence>
<protein>
    <recommendedName>
        <fullName evidence="4">Carrier domain-containing protein</fullName>
    </recommendedName>
</protein>
<dbReference type="InterPro" id="IPR000873">
    <property type="entry name" value="AMP-dep_synth/lig_dom"/>
</dbReference>
<evidence type="ECO:0000256" key="2">
    <source>
        <dbReference type="ARBA" id="ARBA00022553"/>
    </source>
</evidence>
<dbReference type="InterPro" id="IPR029058">
    <property type="entry name" value="AB_hydrolase_fold"/>
</dbReference>
<dbReference type="eggNOG" id="COG1020">
    <property type="taxonomic scope" value="Bacteria"/>
</dbReference>
<dbReference type="InterPro" id="IPR020806">
    <property type="entry name" value="PKS_PP-bd"/>
</dbReference>
<dbReference type="PROSITE" id="PS00455">
    <property type="entry name" value="AMP_BINDING"/>
    <property type="match status" value="1"/>
</dbReference>
<dbReference type="AlphaFoldDB" id="S4Y256"/>
<dbReference type="FunFam" id="1.10.1200.10:FF:000016">
    <property type="entry name" value="Non-ribosomal peptide synthase"/>
    <property type="match status" value="1"/>
</dbReference>
<dbReference type="PANTHER" id="PTHR45527:SF1">
    <property type="entry name" value="FATTY ACID SYNTHASE"/>
    <property type="match status" value="1"/>
</dbReference>
<evidence type="ECO:0000313" key="5">
    <source>
        <dbReference type="EMBL" id="AGP38561.1"/>
    </source>
</evidence>
<dbReference type="InterPro" id="IPR010071">
    <property type="entry name" value="AA_adenyl_dom"/>
</dbReference>
<evidence type="ECO:0000313" key="6">
    <source>
        <dbReference type="Proteomes" id="UP000014803"/>
    </source>
</evidence>
<dbReference type="Gene3D" id="2.30.38.10">
    <property type="entry name" value="Luciferase, Domain 3"/>
    <property type="match status" value="1"/>
</dbReference>
<dbReference type="InterPro" id="IPR036736">
    <property type="entry name" value="ACP-like_sf"/>
</dbReference>
<dbReference type="FunFam" id="2.30.38.10:FF:000001">
    <property type="entry name" value="Non-ribosomal peptide synthetase PvdI"/>
    <property type="match status" value="1"/>
</dbReference>
<dbReference type="Proteomes" id="UP000014803">
    <property type="component" value="Chromosome"/>
</dbReference>
<dbReference type="InterPro" id="IPR025110">
    <property type="entry name" value="AMP-bd_C"/>
</dbReference>
<dbReference type="Pfam" id="PF13193">
    <property type="entry name" value="AMP-binding_C"/>
    <property type="match status" value="2"/>
</dbReference>
<evidence type="ECO:0000259" key="4">
    <source>
        <dbReference type="PROSITE" id="PS50075"/>
    </source>
</evidence>
<name>S4Y256_SORCE</name>
<evidence type="ECO:0000256" key="3">
    <source>
        <dbReference type="SAM" id="MobiDB-lite"/>
    </source>
</evidence>
<dbReference type="EMBL" id="CP003969">
    <property type="protein sequence ID" value="AGP38561.1"/>
    <property type="molecule type" value="Genomic_DNA"/>
</dbReference>
<feature type="compositionally biased region" description="Basic residues" evidence="3">
    <location>
        <begin position="670"/>
        <end position="679"/>
    </location>
</feature>
<dbReference type="KEGG" id="scu:SCE1572_31240"/>
<dbReference type="PATRIC" id="fig|1254432.3.peg.7060"/>
<keyword evidence="1" id="KW-0596">Phosphopantetheine</keyword>
<keyword evidence="2" id="KW-0597">Phosphoprotein</keyword>
<dbReference type="OrthoDB" id="9799237at2"/>
<dbReference type="Pfam" id="PF00501">
    <property type="entry name" value="AMP-binding"/>
    <property type="match status" value="1"/>
</dbReference>
<dbReference type="Pfam" id="PF00550">
    <property type="entry name" value="PP-binding"/>
    <property type="match status" value="1"/>
</dbReference>
<dbReference type="InterPro" id="IPR045851">
    <property type="entry name" value="AMP-bd_C_sf"/>
</dbReference>
<dbReference type="SMART" id="SM00823">
    <property type="entry name" value="PKS_PP"/>
    <property type="match status" value="1"/>
</dbReference>
<dbReference type="InterPro" id="IPR020845">
    <property type="entry name" value="AMP-binding_CS"/>
</dbReference>
<dbReference type="NCBIfam" id="TIGR01733">
    <property type="entry name" value="AA-adenyl-dom"/>
    <property type="match status" value="1"/>
</dbReference>
<dbReference type="Gene3D" id="3.30.300.30">
    <property type="match status" value="2"/>
</dbReference>
<dbReference type="GO" id="GO:0043041">
    <property type="term" value="P:amino acid activation for nonribosomal peptide biosynthetic process"/>
    <property type="evidence" value="ECO:0007669"/>
    <property type="project" value="TreeGrafter"/>
</dbReference>
<dbReference type="RefSeq" id="WP_020738154.1">
    <property type="nucleotide sequence ID" value="NC_021658.1"/>
</dbReference>
<accession>S4Y256</accession>
<sequence length="679" mass="74040">MHELFEQQAERSPEATAVLLQQQTLTYRELNMRANQLAHYLRSLGVGPEVRVGLHLERSIETVVAILGVLKAGGAYVPLDPTYPSERLGLMMADAAPSVLLTHTSPLSKLPPHGNATLVQLDALDEALSRLPRHTPWSGVTAKNLAYVMYTSGSTGRPKGVLVEHRGLCNLPTVQAKLYGIEPRDRLLQFAPLCFDTSFCEMTLALLSGATLVMGTADELLPGPPLVELLKKHAVTAMLLAPSVLAALPDEESAALPLRVLAMAGEACPAELVERWKAPGRRLFNSYGPTETTIWASSAADLSDERIPPIGRPIANTQLYVLDEALEPVPIGVPGEIFIGGVGVARGYHGRPDLTAERFVPDPFGQTKGARLYRTGDRARWLPDGNLEFLGRNDEQVKTRGIRIELEEIRAALQEHPAVDQAVVVTREDTPGEKRLVAYVVGHGGARVTAAELRQSVSERLPAYMVRIRIELEEIRAALLKHPAVAQAVAVVREDSPGDKRLVAYVVGHGGARVTAAELRQSVSERLPAYMVPSSFVALDALPLTPSGKVDRRALPEPEQSAGGEDHLAPRNAIEEELTRIWADVLGAKRIGVHDNFFDLGGHSLLLVRVHDRLGQRFDRPPSMVDLFTYPTVASLARFLGERADGKKSPREEAGDVTERGRRRLEARARRAKAIRGPT</sequence>
<organism evidence="5 6">
    <name type="scientific">Sorangium cellulosum So0157-2</name>
    <dbReference type="NCBI Taxonomy" id="1254432"/>
    <lineage>
        <taxon>Bacteria</taxon>
        <taxon>Pseudomonadati</taxon>
        <taxon>Myxococcota</taxon>
        <taxon>Polyangia</taxon>
        <taxon>Polyangiales</taxon>
        <taxon>Polyangiaceae</taxon>
        <taxon>Sorangium</taxon>
    </lineage>
</organism>
<dbReference type="FunFam" id="3.30.300.30:FF:000010">
    <property type="entry name" value="Enterobactin synthetase component F"/>
    <property type="match status" value="1"/>
</dbReference>
<dbReference type="FunFam" id="3.40.50.12780:FF:000012">
    <property type="entry name" value="Non-ribosomal peptide synthetase"/>
    <property type="match status" value="1"/>
</dbReference>
<reference evidence="5 6" key="1">
    <citation type="journal article" date="2013" name="Sci. Rep.">
        <title>Extraordinary expansion of a Sorangium cellulosum genome from an alkaline milieu.</title>
        <authorList>
            <person name="Han K."/>
            <person name="Li Z.F."/>
            <person name="Peng R."/>
            <person name="Zhu L.P."/>
            <person name="Zhou T."/>
            <person name="Wang L.G."/>
            <person name="Li S.G."/>
            <person name="Zhang X.B."/>
            <person name="Hu W."/>
            <person name="Wu Z.H."/>
            <person name="Qin N."/>
            <person name="Li Y.Z."/>
        </authorList>
    </citation>
    <scope>NUCLEOTIDE SEQUENCE [LARGE SCALE GENOMIC DNA]</scope>
    <source>
        <strain evidence="5 6">So0157-2</strain>
    </source>
</reference>